<feature type="region of interest" description="Disordered" evidence="1">
    <location>
        <begin position="456"/>
        <end position="574"/>
    </location>
</feature>
<feature type="compositionally biased region" description="Polar residues" evidence="1">
    <location>
        <begin position="385"/>
        <end position="399"/>
    </location>
</feature>
<feature type="region of interest" description="Disordered" evidence="1">
    <location>
        <begin position="384"/>
        <end position="426"/>
    </location>
</feature>
<organism evidence="2">
    <name type="scientific">Mytilinidion resinicola</name>
    <dbReference type="NCBI Taxonomy" id="574789"/>
    <lineage>
        <taxon>Eukaryota</taxon>
        <taxon>Fungi</taxon>
        <taxon>Dikarya</taxon>
        <taxon>Ascomycota</taxon>
        <taxon>Pezizomycotina</taxon>
        <taxon>Dothideomycetes</taxon>
        <taxon>Pleosporomycetidae</taxon>
        <taxon>Mytilinidiales</taxon>
        <taxon>Mytilinidiaceae</taxon>
        <taxon>Mytilinidion</taxon>
    </lineage>
</organism>
<accession>A0A6A6Y7I1</accession>
<feature type="compositionally biased region" description="Polar residues" evidence="1">
    <location>
        <begin position="224"/>
        <end position="237"/>
    </location>
</feature>
<evidence type="ECO:0000256" key="1">
    <source>
        <dbReference type="SAM" id="MobiDB-lite"/>
    </source>
</evidence>
<evidence type="ECO:0000313" key="2">
    <source>
        <dbReference type="EMBL" id="KAF2804559.1"/>
    </source>
</evidence>
<evidence type="ECO:0000313" key="3">
    <source>
        <dbReference type="Proteomes" id="UP000504636"/>
    </source>
</evidence>
<feature type="compositionally biased region" description="Basic and acidic residues" evidence="1">
    <location>
        <begin position="183"/>
        <end position="193"/>
    </location>
</feature>
<dbReference type="OrthoDB" id="73788at2759"/>
<dbReference type="GeneID" id="54453644"/>
<keyword evidence="3" id="KW-1185">Reference proteome</keyword>
<protein>
    <submittedName>
        <fullName evidence="2 4">Uncharacterized protein</fullName>
    </submittedName>
</protein>
<proteinExistence type="predicted"/>
<feature type="compositionally biased region" description="Acidic residues" evidence="1">
    <location>
        <begin position="335"/>
        <end position="348"/>
    </location>
</feature>
<reference evidence="4" key="2">
    <citation type="submission" date="2020-04" db="EMBL/GenBank/DDBJ databases">
        <authorList>
            <consortium name="NCBI Genome Project"/>
        </authorList>
    </citation>
    <scope>NUCLEOTIDE SEQUENCE</scope>
    <source>
        <strain evidence="4">CBS 304.34</strain>
    </source>
</reference>
<reference evidence="2 4" key="1">
    <citation type="journal article" date="2020" name="Stud. Mycol.">
        <title>101 Dothideomycetes genomes: a test case for predicting lifestyles and emergence of pathogens.</title>
        <authorList>
            <person name="Haridas S."/>
            <person name="Albert R."/>
            <person name="Binder M."/>
            <person name="Bloem J."/>
            <person name="Labutti K."/>
            <person name="Salamov A."/>
            <person name="Andreopoulos B."/>
            <person name="Baker S."/>
            <person name="Barry K."/>
            <person name="Bills G."/>
            <person name="Bluhm B."/>
            <person name="Cannon C."/>
            <person name="Castanera R."/>
            <person name="Culley D."/>
            <person name="Daum C."/>
            <person name="Ezra D."/>
            <person name="Gonzalez J."/>
            <person name="Henrissat B."/>
            <person name="Kuo A."/>
            <person name="Liang C."/>
            <person name="Lipzen A."/>
            <person name="Lutzoni F."/>
            <person name="Magnuson J."/>
            <person name="Mondo S."/>
            <person name="Nolan M."/>
            <person name="Ohm R."/>
            <person name="Pangilinan J."/>
            <person name="Park H.-J."/>
            <person name="Ramirez L."/>
            <person name="Alfaro M."/>
            <person name="Sun H."/>
            <person name="Tritt A."/>
            <person name="Yoshinaga Y."/>
            <person name="Zwiers L.-H."/>
            <person name="Turgeon B."/>
            <person name="Goodwin S."/>
            <person name="Spatafora J."/>
            <person name="Crous P."/>
            <person name="Grigoriev I."/>
        </authorList>
    </citation>
    <scope>NUCLEOTIDE SEQUENCE</scope>
    <source>
        <strain evidence="2 4">CBS 304.34</strain>
    </source>
</reference>
<feature type="compositionally biased region" description="Acidic residues" evidence="1">
    <location>
        <begin position="72"/>
        <end position="89"/>
    </location>
</feature>
<dbReference type="RefSeq" id="XP_033571523.1">
    <property type="nucleotide sequence ID" value="XM_033712751.1"/>
</dbReference>
<feature type="compositionally biased region" description="Polar residues" evidence="1">
    <location>
        <begin position="263"/>
        <end position="273"/>
    </location>
</feature>
<feature type="compositionally biased region" description="Polar residues" evidence="1">
    <location>
        <begin position="45"/>
        <end position="55"/>
    </location>
</feature>
<dbReference type="Proteomes" id="UP000504636">
    <property type="component" value="Unplaced"/>
</dbReference>
<name>A0A6A6Y7I1_9PEZI</name>
<sequence>MPPKKRARFNQDTVYAHGTVLRQKKFPSRRTKKRILSPSPPPPASRQQTMTQAGWITTAPPSGKKKQRVEQVEDSQSEPESGSEIEGEDYLSVLRQATLTQLGHGVQPLPRNEGGNRKSAVRRRSRQELTEEEKRQQTLTQMIGTGREPDVRSDVEEEQEELDGTYAVAMEERLANSGLYRPVGERQTRRTARDAAPSGKGHSNGRTLRPRRGHKETSHGQLVDSASTPRLTRVNSKPRSTPRTRRPLEIPSSQSPPESPLSTQNTPQRSTRSPLEEKSTNIQQPSLLHSRLRPGDAERLSPVKPISRKGGLQVKENLISSPVAPPRRIFKDTIPDTDDEEEESDEDNTVPTNAGVGEETEAAIQQIDLMCASRDSIHEIENVETARSNRASATPTLQETEGLPVPANPGVYDRTIKQEPSQFEESQCTIGTGTEEATAQLHSELQTFTQRISVQPSYSQIPAPEEQPEQRIPSSYPLPTQSTHPSQASTIEGTQASPHDAQHSHHTLPISPTRPPPLSIPSSIPTSPFKIFRVPRSQAHYSRRTTGATTAGLTMQDSLDDYSIPLPPQWEEDD</sequence>
<dbReference type="EMBL" id="MU003712">
    <property type="protein sequence ID" value="KAF2804559.1"/>
    <property type="molecule type" value="Genomic_DNA"/>
</dbReference>
<feature type="compositionally biased region" description="Low complexity" evidence="1">
    <location>
        <begin position="249"/>
        <end position="262"/>
    </location>
</feature>
<gene>
    <name evidence="2 4" type="ORF">BDZ99DRAFT_147595</name>
</gene>
<evidence type="ECO:0000313" key="4">
    <source>
        <dbReference type="RefSeq" id="XP_033571523.1"/>
    </source>
</evidence>
<feature type="compositionally biased region" description="Basic and acidic residues" evidence="1">
    <location>
        <begin position="126"/>
        <end position="136"/>
    </location>
</feature>
<reference evidence="4" key="3">
    <citation type="submission" date="2025-04" db="UniProtKB">
        <authorList>
            <consortium name="RefSeq"/>
        </authorList>
    </citation>
    <scope>IDENTIFICATION</scope>
    <source>
        <strain evidence="4">CBS 304.34</strain>
    </source>
</reference>
<dbReference type="AlphaFoldDB" id="A0A6A6Y7I1"/>
<feature type="region of interest" description="Disordered" evidence="1">
    <location>
        <begin position="1"/>
        <end position="358"/>
    </location>
</feature>
<feature type="compositionally biased region" description="Basic residues" evidence="1">
    <location>
        <begin position="22"/>
        <end position="35"/>
    </location>
</feature>
<feature type="compositionally biased region" description="Polar residues" evidence="1">
    <location>
        <begin position="477"/>
        <end position="497"/>
    </location>
</feature>